<evidence type="ECO:0000313" key="3">
    <source>
        <dbReference type="EMBL" id="KDR22276.1"/>
    </source>
</evidence>
<evidence type="ECO:0000256" key="2">
    <source>
        <dbReference type="SAM" id="Coils"/>
    </source>
</evidence>
<accession>A0A067REH6</accession>
<evidence type="ECO:0000256" key="1">
    <source>
        <dbReference type="ARBA" id="ARBA00008686"/>
    </source>
</evidence>
<sequence length="257" mass="29383">MFDSLRDKFHTVQEGIAASFRGLSIVDPPRRSQINTSVVNYNAGADVLHKYQSQWSEMHKLAEENAVKAQELDSFIGSLHQKFEKQWSDVSHIASNLAAAPQLLTTVQQLMEQIGSLQGLFEDVEEALFQLEDMIEMQELQERQLDHRFQFALYKEKKLSELEAVRANLASEHADKVVQHELRQQKLLKERQDAFGEAFQHDVQHYKLSGSLPKVKNIGVIRGPSLEEVTLEPTDTEELDKFLNDDSTTLQASRDSY</sequence>
<dbReference type="eggNOG" id="ENOG502QRS9">
    <property type="taxonomic scope" value="Eukaryota"/>
</dbReference>
<dbReference type="InterPro" id="IPR007531">
    <property type="entry name" value="Dysbindin"/>
</dbReference>
<proteinExistence type="inferred from homology"/>
<dbReference type="OrthoDB" id="2445127at2759"/>
<keyword evidence="4" id="KW-1185">Reference proteome</keyword>
<dbReference type="GO" id="GO:0005737">
    <property type="term" value="C:cytoplasm"/>
    <property type="evidence" value="ECO:0007669"/>
    <property type="project" value="InterPro"/>
</dbReference>
<gene>
    <name evidence="3" type="ORF">L798_02382</name>
</gene>
<reference evidence="3 4" key="1">
    <citation type="journal article" date="2014" name="Nat. Commun.">
        <title>Molecular traces of alternative social organization in a termite genome.</title>
        <authorList>
            <person name="Terrapon N."/>
            <person name="Li C."/>
            <person name="Robertson H.M."/>
            <person name="Ji L."/>
            <person name="Meng X."/>
            <person name="Booth W."/>
            <person name="Chen Z."/>
            <person name="Childers C.P."/>
            <person name="Glastad K.M."/>
            <person name="Gokhale K."/>
            <person name="Gowin J."/>
            <person name="Gronenberg W."/>
            <person name="Hermansen R.A."/>
            <person name="Hu H."/>
            <person name="Hunt B.G."/>
            <person name="Huylmans A.K."/>
            <person name="Khalil S.M."/>
            <person name="Mitchell R.D."/>
            <person name="Munoz-Torres M.C."/>
            <person name="Mustard J.A."/>
            <person name="Pan H."/>
            <person name="Reese J.T."/>
            <person name="Scharf M.E."/>
            <person name="Sun F."/>
            <person name="Vogel H."/>
            <person name="Xiao J."/>
            <person name="Yang W."/>
            <person name="Yang Z."/>
            <person name="Yang Z."/>
            <person name="Zhou J."/>
            <person name="Zhu J."/>
            <person name="Brent C.S."/>
            <person name="Elsik C.G."/>
            <person name="Goodisman M.A."/>
            <person name="Liberles D.A."/>
            <person name="Roe R.M."/>
            <person name="Vargo E.L."/>
            <person name="Vilcinskas A."/>
            <person name="Wang J."/>
            <person name="Bornberg-Bauer E."/>
            <person name="Korb J."/>
            <person name="Zhang G."/>
            <person name="Liebig J."/>
        </authorList>
    </citation>
    <scope>NUCLEOTIDE SEQUENCE [LARGE SCALE GENOMIC DNA]</scope>
    <source>
        <tissue evidence="3">Whole organism</tissue>
    </source>
</reference>
<dbReference type="AlphaFoldDB" id="A0A067REH6"/>
<protein>
    <submittedName>
        <fullName evidence="3">Dysbindin</fullName>
    </submittedName>
</protein>
<dbReference type="EMBL" id="KK852513">
    <property type="protein sequence ID" value="KDR22276.1"/>
    <property type="molecule type" value="Genomic_DNA"/>
</dbReference>
<name>A0A067REH6_ZOONE</name>
<dbReference type="InParanoid" id="A0A067REH6"/>
<dbReference type="PANTHER" id="PTHR16294">
    <property type="entry name" value="DYSTROBREVIN BINDING PROTEIN 1 DYSBINDIN"/>
    <property type="match status" value="1"/>
</dbReference>
<organism evidence="3 4">
    <name type="scientific">Zootermopsis nevadensis</name>
    <name type="common">Dampwood termite</name>
    <dbReference type="NCBI Taxonomy" id="136037"/>
    <lineage>
        <taxon>Eukaryota</taxon>
        <taxon>Metazoa</taxon>
        <taxon>Ecdysozoa</taxon>
        <taxon>Arthropoda</taxon>
        <taxon>Hexapoda</taxon>
        <taxon>Insecta</taxon>
        <taxon>Pterygota</taxon>
        <taxon>Neoptera</taxon>
        <taxon>Polyneoptera</taxon>
        <taxon>Dictyoptera</taxon>
        <taxon>Blattodea</taxon>
        <taxon>Blattoidea</taxon>
        <taxon>Termitoidae</taxon>
        <taxon>Termopsidae</taxon>
        <taxon>Zootermopsis</taxon>
    </lineage>
</organism>
<dbReference type="Proteomes" id="UP000027135">
    <property type="component" value="Unassembled WGS sequence"/>
</dbReference>
<dbReference type="OMA" id="ENWKLDH"/>
<feature type="coiled-coil region" evidence="2">
    <location>
        <begin position="107"/>
        <end position="141"/>
    </location>
</feature>
<dbReference type="FunCoup" id="A0A067REH6">
    <property type="interactions" value="28"/>
</dbReference>
<keyword evidence="2" id="KW-0175">Coiled coil</keyword>
<comment type="similarity">
    <text evidence="1">Belongs to the dysbindin family.</text>
</comment>
<dbReference type="PANTHER" id="PTHR16294:SF6">
    <property type="entry name" value="DYNAMIN N-TERMINAL DOMAIN-CONTAINING PROTEIN"/>
    <property type="match status" value="1"/>
</dbReference>
<evidence type="ECO:0000313" key="4">
    <source>
        <dbReference type="Proteomes" id="UP000027135"/>
    </source>
</evidence>